<accession>A0A5A8CFF6</accession>
<keyword evidence="11 14" id="KW-1133">Transmembrane helix</keyword>
<evidence type="ECO:0000313" key="17">
    <source>
        <dbReference type="Proteomes" id="UP000323011"/>
    </source>
</evidence>
<evidence type="ECO:0000256" key="13">
    <source>
        <dbReference type="SAM" id="MobiDB-lite"/>
    </source>
</evidence>
<feature type="transmembrane region" description="Helical" evidence="14">
    <location>
        <begin position="1588"/>
        <end position="1609"/>
    </location>
</feature>
<dbReference type="InterPro" id="IPR011016">
    <property type="entry name" value="Znf_RING-CH"/>
</dbReference>
<feature type="transmembrane region" description="Helical" evidence="14">
    <location>
        <begin position="1268"/>
        <end position="1289"/>
    </location>
</feature>
<evidence type="ECO:0000256" key="11">
    <source>
        <dbReference type="ARBA" id="ARBA00022989"/>
    </source>
</evidence>
<dbReference type="PANTHER" id="PTHR13145:SF0">
    <property type="entry name" value="E3 UBIQUITIN-PROTEIN LIGASE MARCHF6"/>
    <property type="match status" value="1"/>
</dbReference>
<dbReference type="SUPFAM" id="SSF57850">
    <property type="entry name" value="RING/U-box"/>
    <property type="match status" value="1"/>
</dbReference>
<keyword evidence="8" id="KW-0863">Zinc-finger</keyword>
<dbReference type="InterPro" id="IPR013083">
    <property type="entry name" value="Znf_RING/FYVE/PHD"/>
</dbReference>
<dbReference type="GO" id="GO:0008270">
    <property type="term" value="F:zinc ion binding"/>
    <property type="evidence" value="ECO:0007669"/>
    <property type="project" value="UniProtKB-KW"/>
</dbReference>
<evidence type="ECO:0000256" key="12">
    <source>
        <dbReference type="ARBA" id="ARBA00023136"/>
    </source>
</evidence>
<dbReference type="PROSITE" id="PS51292">
    <property type="entry name" value="ZF_RING_CH"/>
    <property type="match status" value="1"/>
</dbReference>
<feature type="transmembrane region" description="Helical" evidence="14">
    <location>
        <begin position="2133"/>
        <end position="2152"/>
    </location>
</feature>
<evidence type="ECO:0000256" key="5">
    <source>
        <dbReference type="ARBA" id="ARBA00022679"/>
    </source>
</evidence>
<evidence type="ECO:0000256" key="14">
    <source>
        <dbReference type="SAM" id="Phobius"/>
    </source>
</evidence>
<comment type="pathway">
    <text evidence="3">Protein modification; protein ubiquitination.</text>
</comment>
<reference evidence="16 17" key="1">
    <citation type="submission" date="2019-07" db="EMBL/GenBank/DDBJ databases">
        <title>Genomes of Cafeteria roenbergensis.</title>
        <authorList>
            <person name="Fischer M.G."/>
            <person name="Hackl T."/>
            <person name="Roman M."/>
        </authorList>
    </citation>
    <scope>NUCLEOTIDE SEQUENCE [LARGE SCALE GENOMIC DNA]</scope>
    <source>
        <strain evidence="16 17">BVI</strain>
    </source>
</reference>
<evidence type="ECO:0000256" key="7">
    <source>
        <dbReference type="ARBA" id="ARBA00022723"/>
    </source>
</evidence>
<feature type="transmembrane region" description="Helical" evidence="14">
    <location>
        <begin position="920"/>
        <end position="942"/>
    </location>
</feature>
<dbReference type="SMART" id="SM00744">
    <property type="entry name" value="RINGv"/>
    <property type="match status" value="1"/>
</dbReference>
<feature type="region of interest" description="Disordered" evidence="13">
    <location>
        <begin position="1039"/>
        <end position="1210"/>
    </location>
</feature>
<evidence type="ECO:0000256" key="4">
    <source>
        <dbReference type="ARBA" id="ARBA00012483"/>
    </source>
</evidence>
<keyword evidence="6 14" id="KW-0812">Transmembrane</keyword>
<keyword evidence="10" id="KW-0862">Zinc</keyword>
<sequence>MADQTVCIVCREVGSAEAPLYRPCDCIGETGVLHSECARQLVSSRGSTCTHCNAEYRFERAPAGLWGTSQPVSGLLARLACLCSMLVLGFGAMLAIVLMGAVELAAPWAQGMSPSETADTVAMVLAWADPADLGDASLEAVVSAASFSGSAVLVVVVVFSGLWAVGRIPVYIVFISWLNLAVDVAAAAALPFAIAAIEAILFALRAAEADFAVRWLEVALRYCRRHAGAVAARLTVIFADLPLAREDVDDGDAGQAEAHNAALRSAVFSAELVVVANLLALAIAGGFGVSVTRVWDSLPSSRGLSTLALSGAIPYVAEPFERASGLAFAREVPLSDLAPAWAAGVEPDVWATSLADLAAEPEFAVSALNGKGTLRGDRDGVWVAPLRMPAPLLWRITLSLLTDDTLQQWRRMRYLHIPAVTATGDLVQARLHWRKLDTDQLDGLVTSSSVMGVVLNATHCIRTARVTAHGWEQNVVPLYDQPSTFSMRSSCNEAADKAARQGLVPPLPAQEPLAEQPPANRTHSRPDSFCEASLSIISEPNSVFMCDGAKLEGAPRAWGRTTNLTAPACAFGQEARKQAPCLESGLGNGPTSPADSLALFGVDAEQSFASADLTRPILAPLLDAHLHALPPHAHAPDNQRRSRFAPAFTAPAAMYAAGAVVSSAAIATCTSTGCADWRFPVHGGESSRVAVRSVAPASRFHAEAPELPALLWLGNSAADAATGLGGWEGGVRRGHAGAATARARLQAVMPLPLLKSPRDTGADAMGLNGTAAAGAASTSPGPSALGADAAGSGDFRSSAGDAAAATGWSPNATAAPLLPFKLLSPEVDLDGSVQLLVQAGSLLNGAILAAAAAVAMAMTGACSFAAYWASAAQKRGAWLAAYEQGARQAATAVAPGLCGSQTTRALAVHALFPAGAAAELAGPVGPLLGVGTALAISAFFVWLRGDANGAELPLAWAAAACVGSAAALTAAIDCLGTCVAASSCAVGCIDVLSLGRRRIFAVPQVVRVAVRLSGSRQQLALLAHMQERIADAELVVTSGQHRQSATDVSRAAETPGEGDGIEGSPDAGHARGEAGAVDGVDVDAAGAAEGDPGPGEPGPDGDGGAGAEAATAGAREADAGRDEDSDGARSDGEAEAEAEGEGGEAAAADDEAEGEGFPAGGLEAAPAEAEEGGVGGEGAFDGDADAAADVDPGDEDAGGEPARAQGIFPPEDEDALWLGVPDHVQLRRAQRRRCWRVACCPLGHLCLGVSTTLNFVFWVLASSLSGMVSLSLASVAFGIMASPTSTVLAAASKLAAARAIVTVVGFAVADAILSMAAARVCSQLAHAAAGSAAGTFLEFFGEAPAVPLEKACVRMCCRRERASQWVVQVRSELKVAHIAQPGSQPIHCLLADSVSLSRQPSSPSCVPLLAGLPWAAAREVVVRQGRCERVIPSAAAVMLRKLVHIAVLALLVTAPAAYINAVMPADVVPPFAGLGTSSADVAASLARHKTTAALRATPTAANGTAADWAPPAQAAESWPAAQHDRLQEALNTLLPASPGGNEAPAPPAAPPARSAKRERQQFAGFFGLEAFPIDWIVMQAVAHKYSTFTLLSQVMAALASLVVWLASVFTCQRAGLPDAATLEARAEATTETLVAEARWMGLHEAARRRAFLHGEAQQTGNEEEAARQRVEFVAGANAIFGGAAEGAAPPLPGAAGPAEVVPERQADPAARDAAQDADPGAEPAAPPAGPAQEQAGAAARRRRRPRQVAIAQVRLVHLDSGGTDSHGKAFVRSFFERIRAMRQLAAFARVMLATAVQLAAMAAAVALVAVVFGLVCATAGLVFKRAVHAVGPAMATAFLSPAIASIAGIVLVVTAAPYAAAAVAWRSRAPGADRTPFGRLWQLVTSWAALLQVAASGRGGSAVSLVLFAAEAIGAAMLLLWATPIGVGALLMLTLSALLLDDAVAADVDPLLHLETAWVVGAVGCLLLGLLLKLDFAVAPLRAAARELQTAREEANQTRVRMDVDGLAEQAPQPRTMLQRLAFPWGATRGGLAAAAQWPANDGRMRVLVARRLLLEVLSFPLGAAGAEWIIRAQRLARQGQLGEAVHSLLRAGVHCALRVVLVAGPPLALTACGEDACGLDLGRVATPQGRPLFAAAWIMVVVIAASVAQAGQVTAMRIRRRVADELLALAPLP</sequence>
<feature type="compositionally biased region" description="Low complexity" evidence="13">
    <location>
        <begin position="1073"/>
        <end position="1091"/>
    </location>
</feature>
<feature type="transmembrane region" description="Helical" evidence="14">
    <location>
        <begin position="1242"/>
        <end position="1261"/>
    </location>
</feature>
<feature type="transmembrane region" description="Helical" evidence="14">
    <location>
        <begin position="954"/>
        <end position="972"/>
    </location>
</feature>
<feature type="transmembrane region" description="Helical" evidence="14">
    <location>
        <begin position="842"/>
        <end position="869"/>
    </location>
</feature>
<proteinExistence type="predicted"/>
<evidence type="ECO:0000256" key="3">
    <source>
        <dbReference type="ARBA" id="ARBA00004906"/>
    </source>
</evidence>
<evidence type="ECO:0000256" key="8">
    <source>
        <dbReference type="ARBA" id="ARBA00022771"/>
    </source>
</evidence>
<feature type="compositionally biased region" description="Basic and acidic residues" evidence="13">
    <location>
        <begin position="1115"/>
        <end position="1132"/>
    </location>
</feature>
<feature type="transmembrane region" description="Helical" evidence="14">
    <location>
        <begin position="1790"/>
        <end position="1823"/>
    </location>
</feature>
<feature type="region of interest" description="Disordered" evidence="13">
    <location>
        <begin position="508"/>
        <end position="527"/>
    </location>
</feature>
<evidence type="ECO:0000256" key="1">
    <source>
        <dbReference type="ARBA" id="ARBA00000900"/>
    </source>
</evidence>
<keyword evidence="12 14" id="KW-0472">Membrane</keyword>
<name>A0A5A8CFF6_CAFRO</name>
<feature type="transmembrane region" description="Helical" evidence="14">
    <location>
        <begin position="1843"/>
        <end position="1865"/>
    </location>
</feature>
<dbReference type="GO" id="GO:0036503">
    <property type="term" value="P:ERAD pathway"/>
    <property type="evidence" value="ECO:0007669"/>
    <property type="project" value="TreeGrafter"/>
</dbReference>
<evidence type="ECO:0000256" key="10">
    <source>
        <dbReference type="ARBA" id="ARBA00022833"/>
    </source>
</evidence>
<dbReference type="EMBL" id="VLTN01000033">
    <property type="protein sequence ID" value="KAA0150571.1"/>
    <property type="molecule type" value="Genomic_DNA"/>
</dbReference>
<keyword evidence="9" id="KW-0833">Ubl conjugation pathway</keyword>
<feature type="region of interest" description="Disordered" evidence="13">
    <location>
        <begin position="1534"/>
        <end position="1556"/>
    </location>
</feature>
<dbReference type="Gene3D" id="3.30.40.10">
    <property type="entry name" value="Zinc/RING finger domain, C3HC4 (zinc finger)"/>
    <property type="match status" value="1"/>
</dbReference>
<feature type="domain" description="RING-CH-type" evidence="15">
    <location>
        <begin position="1"/>
        <end position="59"/>
    </location>
</feature>
<comment type="catalytic activity">
    <reaction evidence="1">
        <text>S-ubiquitinyl-[E2 ubiquitin-conjugating enzyme]-L-cysteine + [acceptor protein]-L-lysine = [E2 ubiquitin-conjugating enzyme]-L-cysteine + N(6)-ubiquitinyl-[acceptor protein]-L-lysine.</text>
        <dbReference type="EC" id="2.3.2.27"/>
    </reaction>
</comment>
<feature type="compositionally biased region" description="Acidic residues" evidence="13">
    <location>
        <begin position="1180"/>
        <end position="1198"/>
    </location>
</feature>
<feature type="transmembrane region" description="Helical" evidence="14">
    <location>
        <begin position="1927"/>
        <end position="1946"/>
    </location>
</feature>
<keyword evidence="5" id="KW-0808">Transferase</keyword>
<evidence type="ECO:0000259" key="15">
    <source>
        <dbReference type="PROSITE" id="PS51292"/>
    </source>
</evidence>
<dbReference type="GO" id="GO:0061630">
    <property type="term" value="F:ubiquitin protein ligase activity"/>
    <property type="evidence" value="ECO:0007669"/>
    <property type="project" value="UniProtKB-EC"/>
</dbReference>
<dbReference type="GO" id="GO:0005789">
    <property type="term" value="C:endoplasmic reticulum membrane"/>
    <property type="evidence" value="ECO:0007669"/>
    <property type="project" value="TreeGrafter"/>
</dbReference>
<evidence type="ECO:0000313" key="16">
    <source>
        <dbReference type="EMBL" id="KAA0150571.1"/>
    </source>
</evidence>
<comment type="caution">
    <text evidence="16">The sequence shown here is derived from an EMBL/GenBank/DDBJ whole genome shotgun (WGS) entry which is preliminary data.</text>
</comment>
<keyword evidence="7" id="KW-0479">Metal-binding</keyword>
<evidence type="ECO:0000256" key="9">
    <source>
        <dbReference type="ARBA" id="ARBA00022786"/>
    </source>
</evidence>
<feature type="region of interest" description="Disordered" evidence="13">
    <location>
        <begin position="1704"/>
        <end position="1743"/>
    </location>
</feature>
<feature type="transmembrane region" description="Helical" evidence="14">
    <location>
        <begin position="140"/>
        <end position="165"/>
    </location>
</feature>
<gene>
    <name evidence="16" type="ORF">FNF29_05146</name>
</gene>
<evidence type="ECO:0000256" key="2">
    <source>
        <dbReference type="ARBA" id="ARBA00004141"/>
    </source>
</evidence>
<dbReference type="EC" id="2.3.2.27" evidence="4"/>
<protein>
    <recommendedName>
        <fullName evidence="4">RING-type E3 ubiquitin transferase</fullName>
        <ecNumber evidence="4">2.3.2.27</ecNumber>
    </recommendedName>
</protein>
<feature type="transmembrane region" description="Helical" evidence="14">
    <location>
        <begin position="177"/>
        <end position="204"/>
    </location>
</feature>
<feature type="transmembrane region" description="Helical" evidence="14">
    <location>
        <begin position="1952"/>
        <end position="1972"/>
    </location>
</feature>
<dbReference type="Proteomes" id="UP000323011">
    <property type="component" value="Unassembled WGS sequence"/>
</dbReference>
<feature type="compositionally biased region" description="Acidic residues" evidence="13">
    <location>
        <begin position="1133"/>
        <end position="1154"/>
    </location>
</feature>
<feature type="transmembrane region" description="Helical" evidence="14">
    <location>
        <begin position="1442"/>
        <end position="1461"/>
    </location>
</feature>
<dbReference type="PANTHER" id="PTHR13145">
    <property type="entry name" value="SSM4 PROTEIN"/>
    <property type="match status" value="1"/>
</dbReference>
<keyword evidence="17" id="KW-1185">Reference proteome</keyword>
<comment type="subcellular location">
    <subcellularLocation>
        <location evidence="2">Membrane</location>
        <topology evidence="2">Multi-pass membrane protein</topology>
    </subcellularLocation>
</comment>
<evidence type="ECO:0000256" key="6">
    <source>
        <dbReference type="ARBA" id="ARBA00022692"/>
    </source>
</evidence>
<feature type="compositionally biased region" description="Basic and acidic residues" evidence="13">
    <location>
        <begin position="1704"/>
        <end position="1714"/>
    </location>
</feature>
<organism evidence="16 17">
    <name type="scientific">Cafeteria roenbergensis</name>
    <name type="common">Marine flagellate</name>
    <dbReference type="NCBI Taxonomy" id="33653"/>
    <lineage>
        <taxon>Eukaryota</taxon>
        <taxon>Sar</taxon>
        <taxon>Stramenopiles</taxon>
        <taxon>Bigyra</taxon>
        <taxon>Opalozoa</taxon>
        <taxon>Bicosoecida</taxon>
        <taxon>Cafeteriaceae</taxon>
        <taxon>Cafeteria</taxon>
    </lineage>
</organism>
<feature type="transmembrane region" description="Helical" evidence="14">
    <location>
        <begin position="79"/>
        <end position="102"/>
    </location>
</feature>